<accession>A0A0K2T4E8</accession>
<proteinExistence type="predicted"/>
<dbReference type="EMBL" id="HACA01002965">
    <property type="protein sequence ID" value="CDW20326.1"/>
    <property type="molecule type" value="Transcribed_RNA"/>
</dbReference>
<dbReference type="AlphaFoldDB" id="A0A0K2T4E8"/>
<name>A0A0K2T4E8_LEPSM</name>
<protein>
    <submittedName>
        <fullName evidence="1">Uncharacterized protein</fullName>
    </submittedName>
</protein>
<reference evidence="1" key="1">
    <citation type="submission" date="2014-05" db="EMBL/GenBank/DDBJ databases">
        <authorList>
            <person name="Chronopoulou M."/>
        </authorList>
    </citation>
    <scope>NUCLEOTIDE SEQUENCE</scope>
    <source>
        <tissue evidence="1">Whole organism</tissue>
    </source>
</reference>
<organism evidence="1">
    <name type="scientific">Lepeophtheirus salmonis</name>
    <name type="common">Salmon louse</name>
    <name type="synonym">Caligus salmonis</name>
    <dbReference type="NCBI Taxonomy" id="72036"/>
    <lineage>
        <taxon>Eukaryota</taxon>
        <taxon>Metazoa</taxon>
        <taxon>Ecdysozoa</taxon>
        <taxon>Arthropoda</taxon>
        <taxon>Crustacea</taxon>
        <taxon>Multicrustacea</taxon>
        <taxon>Hexanauplia</taxon>
        <taxon>Copepoda</taxon>
        <taxon>Siphonostomatoida</taxon>
        <taxon>Caligidae</taxon>
        <taxon>Lepeophtheirus</taxon>
    </lineage>
</organism>
<sequence length="67" mass="7663">MKSLRFPPFVFFYIGRASMDVNVACIFFNRCLFIARLAESVTKFKTSGNIFLTPSNYSLIIKFLRGG</sequence>
<evidence type="ECO:0000313" key="1">
    <source>
        <dbReference type="EMBL" id="CDW20326.1"/>
    </source>
</evidence>